<dbReference type="EMBL" id="SULI01000005">
    <property type="protein sequence ID" value="TKZ21325.1"/>
    <property type="molecule type" value="Genomic_DNA"/>
</dbReference>
<evidence type="ECO:0000313" key="3">
    <source>
        <dbReference type="Proteomes" id="UP000306575"/>
    </source>
</evidence>
<keyword evidence="1" id="KW-0472">Membrane</keyword>
<evidence type="ECO:0000256" key="1">
    <source>
        <dbReference type="SAM" id="Phobius"/>
    </source>
</evidence>
<dbReference type="OrthoDB" id="7510023at2"/>
<gene>
    <name evidence="2" type="ORF">FAP39_06180</name>
</gene>
<dbReference type="AlphaFoldDB" id="A0A4U7N630"/>
<name>A0A4U7N630_9RHOB</name>
<accession>A0A4U7N630</accession>
<keyword evidence="1" id="KW-0812">Transmembrane</keyword>
<protein>
    <submittedName>
        <fullName evidence="2">DUF2842 domain-containing protein</fullName>
    </submittedName>
</protein>
<sequence length="79" mass="8677">MALSYKARRRWALVVLLVGLPVYIVVALNLVALIERPSILVEFAIYVGLGIVWILPFKKLFKGIGQADPDAPPDDGPGY</sequence>
<feature type="transmembrane region" description="Helical" evidence="1">
    <location>
        <begin position="39"/>
        <end position="57"/>
    </location>
</feature>
<reference evidence="2 3" key="1">
    <citation type="submission" date="2019-04" db="EMBL/GenBank/DDBJ databases">
        <title>Genome sequence of Pelagicola litoralis CL-ES2.</title>
        <authorList>
            <person name="Cao J."/>
        </authorList>
    </citation>
    <scope>NUCLEOTIDE SEQUENCE [LARGE SCALE GENOMIC DNA]</scope>
    <source>
        <strain evidence="2 3">CL-ES2</strain>
    </source>
</reference>
<feature type="transmembrane region" description="Helical" evidence="1">
    <location>
        <begin position="12"/>
        <end position="33"/>
    </location>
</feature>
<comment type="caution">
    <text evidence="2">The sequence shown here is derived from an EMBL/GenBank/DDBJ whole genome shotgun (WGS) entry which is preliminary data.</text>
</comment>
<dbReference type="Pfam" id="PF11003">
    <property type="entry name" value="DUF2842"/>
    <property type="match status" value="1"/>
</dbReference>
<dbReference type="InterPro" id="IPR021265">
    <property type="entry name" value="DUF2842"/>
</dbReference>
<organism evidence="2 3">
    <name type="scientific">Shimia litoralis</name>
    <dbReference type="NCBI Taxonomy" id="420403"/>
    <lineage>
        <taxon>Bacteria</taxon>
        <taxon>Pseudomonadati</taxon>
        <taxon>Pseudomonadota</taxon>
        <taxon>Alphaproteobacteria</taxon>
        <taxon>Rhodobacterales</taxon>
        <taxon>Roseobacteraceae</taxon>
    </lineage>
</organism>
<proteinExistence type="predicted"/>
<dbReference type="Proteomes" id="UP000306575">
    <property type="component" value="Unassembled WGS sequence"/>
</dbReference>
<evidence type="ECO:0000313" key="2">
    <source>
        <dbReference type="EMBL" id="TKZ21325.1"/>
    </source>
</evidence>
<keyword evidence="3" id="KW-1185">Reference proteome</keyword>
<keyword evidence="1" id="KW-1133">Transmembrane helix</keyword>
<dbReference type="RefSeq" id="WP_138015528.1">
    <property type="nucleotide sequence ID" value="NZ_SULI01000005.1"/>
</dbReference>